<gene>
    <name evidence="8" type="ORF">SAMN05216241_10198</name>
</gene>
<keyword evidence="9" id="KW-1185">Reference proteome</keyword>
<dbReference type="InterPro" id="IPR027266">
    <property type="entry name" value="TrmE/GcvT-like"/>
</dbReference>
<evidence type="ECO:0000259" key="7">
    <source>
        <dbReference type="Pfam" id="PF17806"/>
    </source>
</evidence>
<dbReference type="InterPro" id="IPR028896">
    <property type="entry name" value="GcvT/YgfZ/DmdA"/>
</dbReference>
<dbReference type="OrthoDB" id="5287468at2"/>
<dbReference type="InterPro" id="IPR006277">
    <property type="entry name" value="Sarcosine_oxidase_asu"/>
</dbReference>
<evidence type="ECO:0000259" key="4">
    <source>
        <dbReference type="Pfam" id="PF01571"/>
    </source>
</evidence>
<comment type="similarity">
    <text evidence="1">Belongs to the GcvT family.</text>
</comment>
<dbReference type="PRINTS" id="PR00368">
    <property type="entry name" value="FADPNR"/>
</dbReference>
<dbReference type="InterPro" id="IPR013977">
    <property type="entry name" value="GcvT_C"/>
</dbReference>
<dbReference type="InterPro" id="IPR036188">
    <property type="entry name" value="FAD/NAD-bd_sf"/>
</dbReference>
<evidence type="ECO:0000259" key="6">
    <source>
        <dbReference type="Pfam" id="PF08669"/>
    </source>
</evidence>
<dbReference type="InterPro" id="IPR029043">
    <property type="entry name" value="GcvT/YgfZ_C"/>
</dbReference>
<dbReference type="Gene3D" id="3.10.20.440">
    <property type="entry name" value="2Fe-2S iron-sulphur cluster binding domain, sarcosine oxidase, alpha subunit, N-terminal domain"/>
    <property type="match status" value="1"/>
</dbReference>
<sequence>MSEQPHRLSAGASGGAIDRERRLTFTFDGRSYTGHPGDTLASALLANGVRLVGRSFKYHRPRGIVSAGAEEPNALVGLGAGARYEPNTRATMTPLTDGLVAQSQNRWPSLGFDVNALTGVLSPLFPAGFYYKTFMGGGQKAWHLYERIIRNAAGLGVSPEQADADRYERMHAHCDVLVVGGGPTGLAAAKAAAETGARVILADENEGFGGWLRRERLSVDGESGAAWAAGVAGELAGAPNVTLLPRTTAFGHYDHNNVALAERVQDHLPEPDPDLPRQRLWSVRARRVVHATGAIERPLVFAGNDRPGVMLAASARAYVNQYAVAPGWTAVIATNNDSGYRTALDLHAAGLGVAAVVDVRPKGGGALMRQVKEKGLEVLTGHTVVTTRGGHGVRAAEVMALSEDGARVEGARRRIPCDLVAMSGGWSPAVHLHSQAGGRPVYDDRIGAFVPGASKQAERSAGAAAGTLNLADCLREGFKTGAEAAHATGHGSGTAPERPACDSEDRGHVRALWAIPGSRSMGRNFIDFQNDVTAKDVKLAHREGYGAVEHLKRYTTLGMATDQGKTSNVNGHALLAELRGEPMDQVGTTTFRPPYTPVTFGTLAGQDTGAHLEPTRRTPMHDWHVEHGAVFTSAGLWLRAQYYPKPGESAHEAIQREARTVRRAVGMVDVSTLGKIDIQGPDAAELLNRVYINGWKRLPVGKARYGAMLREDGMVDDDGTTSRLGETHYVMTTTTGKAGSVMARLERHLAVDWPELRVDVASVTEQWATMALAGPKSREVLARVVEDADVSNEALPFMGVTTATVAGVPGRIFRISFSGELAYEIAVPADYGRAVWERVMAAGADLGIAPYGTEALGVLRTEKGHPVAAELDGRTSPGDLGLGRMLSGKKDYIGRRALEREAFHDEGRKVQVGLVPVDASHKLRPGSQLTAEEQPEIPATLLGHISSTSFSPELGHSIALAFLERGREREGEVVYAQYPLYGETVAARVTSPVFVDPEGARLHA</sequence>
<feature type="domain" description="GCVT N-terminal" evidence="4">
    <location>
        <begin position="620"/>
        <end position="889"/>
    </location>
</feature>
<evidence type="ECO:0000256" key="1">
    <source>
        <dbReference type="ARBA" id="ARBA00008609"/>
    </source>
</evidence>
<reference evidence="8 9" key="1">
    <citation type="submission" date="2016-10" db="EMBL/GenBank/DDBJ databases">
        <authorList>
            <person name="de Groot N.N."/>
        </authorList>
    </citation>
    <scope>NUCLEOTIDE SEQUENCE [LARGE SCALE GENOMIC DNA]</scope>
    <source>
        <strain evidence="8 9">DSM 25584</strain>
    </source>
</reference>
<dbReference type="Gene3D" id="3.50.50.60">
    <property type="entry name" value="FAD/NAD(P)-binding domain"/>
    <property type="match status" value="1"/>
</dbReference>
<dbReference type="Proteomes" id="UP000199415">
    <property type="component" value="Unassembled WGS sequence"/>
</dbReference>
<accession>A0A1G7L394</accession>
<protein>
    <submittedName>
        <fullName evidence="8">N-methylglutamate dehydrogenase subunit C</fullName>
    </submittedName>
</protein>
<keyword evidence="2" id="KW-0560">Oxidoreductase</keyword>
<feature type="domain" description="SoxA A3" evidence="7">
    <location>
        <begin position="522"/>
        <end position="605"/>
    </location>
</feature>
<organism evidence="8 9">
    <name type="scientific">Limimonas halophila</name>
    <dbReference type="NCBI Taxonomy" id="1082479"/>
    <lineage>
        <taxon>Bacteria</taxon>
        <taxon>Pseudomonadati</taxon>
        <taxon>Pseudomonadota</taxon>
        <taxon>Alphaproteobacteria</taxon>
        <taxon>Rhodospirillales</taxon>
        <taxon>Rhodovibrionaceae</taxon>
        <taxon>Limimonas</taxon>
    </lineage>
</organism>
<dbReference type="Gene3D" id="1.10.10.1100">
    <property type="entry name" value="BFD-like [2Fe-2S]-binding domain"/>
    <property type="match status" value="1"/>
</dbReference>
<dbReference type="GO" id="GO:0046653">
    <property type="term" value="P:tetrahydrofolate metabolic process"/>
    <property type="evidence" value="ECO:0007669"/>
    <property type="project" value="InterPro"/>
</dbReference>
<dbReference type="InterPro" id="IPR041854">
    <property type="entry name" value="BFD-like_2Fe2S-bd_dom_sf"/>
</dbReference>
<dbReference type="NCBIfam" id="TIGR01372">
    <property type="entry name" value="soxA"/>
    <property type="match status" value="1"/>
</dbReference>
<dbReference type="Pfam" id="PF08669">
    <property type="entry name" value="GCV_T_C"/>
    <property type="match status" value="1"/>
</dbReference>
<dbReference type="STRING" id="1082479.SAMN05216241_10198"/>
<dbReference type="Pfam" id="PF13510">
    <property type="entry name" value="Fer2_4"/>
    <property type="match status" value="1"/>
</dbReference>
<dbReference type="InterPro" id="IPR042204">
    <property type="entry name" value="2Fe-2S-bd_N"/>
</dbReference>
<evidence type="ECO:0000256" key="3">
    <source>
        <dbReference type="SAM" id="MobiDB-lite"/>
    </source>
</evidence>
<dbReference type="InterPro" id="IPR023753">
    <property type="entry name" value="FAD/NAD-binding_dom"/>
</dbReference>
<name>A0A1G7L394_9PROT</name>
<evidence type="ECO:0000313" key="9">
    <source>
        <dbReference type="Proteomes" id="UP000199415"/>
    </source>
</evidence>
<proteinExistence type="inferred from homology"/>
<dbReference type="SUPFAM" id="SSF103025">
    <property type="entry name" value="Folate-binding domain"/>
    <property type="match status" value="1"/>
</dbReference>
<evidence type="ECO:0000259" key="5">
    <source>
        <dbReference type="Pfam" id="PF07992"/>
    </source>
</evidence>
<dbReference type="EMBL" id="FNCE01000001">
    <property type="protein sequence ID" value="SDF43923.1"/>
    <property type="molecule type" value="Genomic_DNA"/>
</dbReference>
<dbReference type="Pfam" id="PF07992">
    <property type="entry name" value="Pyr_redox_2"/>
    <property type="match status" value="1"/>
</dbReference>
<dbReference type="PANTHER" id="PTHR43757">
    <property type="entry name" value="AMINOMETHYLTRANSFERASE"/>
    <property type="match status" value="1"/>
</dbReference>
<evidence type="ECO:0000256" key="2">
    <source>
        <dbReference type="ARBA" id="ARBA00023002"/>
    </source>
</evidence>
<dbReference type="SUPFAM" id="SSF51905">
    <property type="entry name" value="FAD/NAD(P)-binding domain"/>
    <property type="match status" value="1"/>
</dbReference>
<dbReference type="AlphaFoldDB" id="A0A1G7L394"/>
<dbReference type="PIRSF" id="PIRSF037980">
    <property type="entry name" value="SoxA"/>
    <property type="match status" value="1"/>
</dbReference>
<dbReference type="SUPFAM" id="SSF101790">
    <property type="entry name" value="Aminomethyltransferase beta-barrel domain"/>
    <property type="match status" value="1"/>
</dbReference>
<dbReference type="PANTHER" id="PTHR43757:SF2">
    <property type="entry name" value="AMINOMETHYLTRANSFERASE, MITOCHONDRIAL"/>
    <property type="match status" value="1"/>
</dbReference>
<dbReference type="GO" id="GO:0008115">
    <property type="term" value="F:sarcosine oxidase activity"/>
    <property type="evidence" value="ECO:0007669"/>
    <property type="project" value="InterPro"/>
</dbReference>
<dbReference type="Gene3D" id="3.30.1360.120">
    <property type="entry name" value="Probable tRNA modification gtpase trme, domain 1"/>
    <property type="match status" value="1"/>
</dbReference>
<evidence type="ECO:0000313" key="8">
    <source>
        <dbReference type="EMBL" id="SDF43923.1"/>
    </source>
</evidence>
<feature type="domain" description="FAD/NAD(P)-binding" evidence="5">
    <location>
        <begin position="175"/>
        <end position="437"/>
    </location>
</feature>
<dbReference type="Pfam" id="PF01571">
    <property type="entry name" value="GCV_T"/>
    <property type="match status" value="1"/>
</dbReference>
<dbReference type="InterPro" id="IPR041117">
    <property type="entry name" value="SoxA_A3"/>
</dbReference>
<feature type="domain" description="Aminomethyltransferase C-terminal" evidence="6">
    <location>
        <begin position="910"/>
        <end position="996"/>
    </location>
</feature>
<dbReference type="InterPro" id="IPR006222">
    <property type="entry name" value="GCVT_N"/>
</dbReference>
<dbReference type="RefSeq" id="WP_090018163.1">
    <property type="nucleotide sequence ID" value="NZ_FNCE01000001.1"/>
</dbReference>
<dbReference type="PRINTS" id="PR00411">
    <property type="entry name" value="PNDRDTASEI"/>
</dbReference>
<dbReference type="Pfam" id="PF17806">
    <property type="entry name" value="SO_alpha_A3"/>
    <property type="match status" value="1"/>
</dbReference>
<feature type="compositionally biased region" description="Low complexity" evidence="3">
    <location>
        <begin position="484"/>
        <end position="495"/>
    </location>
</feature>
<feature type="region of interest" description="Disordered" evidence="3">
    <location>
        <begin position="484"/>
        <end position="504"/>
    </location>
</feature>